<dbReference type="PRINTS" id="PR00415">
    <property type="entry name" value="ACONITASE"/>
</dbReference>
<comment type="function">
    <text evidence="9">Catalyzes the isomerization between 2-isopropylmalate and 3-isopropylmalate, via the formation of 2-isopropylmaleate.</text>
</comment>
<evidence type="ECO:0000256" key="8">
    <source>
        <dbReference type="ARBA" id="ARBA00023304"/>
    </source>
</evidence>
<dbReference type="GO" id="GO:0003861">
    <property type="term" value="F:3-isopropylmalate dehydratase activity"/>
    <property type="evidence" value="ECO:0007669"/>
    <property type="project" value="UniProtKB-UniRule"/>
</dbReference>
<dbReference type="InterPro" id="IPR006251">
    <property type="entry name" value="Homoacnase/IPMdehydase_lsu"/>
</dbReference>
<dbReference type="NCBIfam" id="TIGR02086">
    <property type="entry name" value="IPMI_arch"/>
    <property type="match status" value="1"/>
</dbReference>
<evidence type="ECO:0000256" key="1">
    <source>
        <dbReference type="ARBA" id="ARBA00022430"/>
    </source>
</evidence>
<dbReference type="RefSeq" id="WP_013329020.1">
    <property type="nucleotide sequence ID" value="NC_014507.1"/>
</dbReference>
<dbReference type="Proteomes" id="UP000006565">
    <property type="component" value="Chromosome"/>
</dbReference>
<proteinExistence type="inferred from homology"/>
<dbReference type="GeneID" id="9743539"/>
<evidence type="ECO:0000313" key="12">
    <source>
        <dbReference type="Proteomes" id="UP000006565"/>
    </source>
</evidence>
<evidence type="ECO:0000256" key="6">
    <source>
        <dbReference type="ARBA" id="ARBA00023014"/>
    </source>
</evidence>
<dbReference type="InterPro" id="IPR050067">
    <property type="entry name" value="IPM_dehydratase_rel_enz"/>
</dbReference>
<reference evidence="11 12" key="1">
    <citation type="journal article" date="2010" name="Stand. Genomic Sci.">
        <title>Complete genome sequence of Methanoplanus petrolearius type strain (SEBR 4847).</title>
        <authorList>
            <person name="Brambilla E."/>
            <person name="Djao O.D."/>
            <person name="Daligault H."/>
            <person name="Lapidus A."/>
            <person name="Lucas S."/>
            <person name="Hammon N."/>
            <person name="Nolan M."/>
            <person name="Tice H."/>
            <person name="Cheng J.F."/>
            <person name="Han C."/>
            <person name="Tapia R."/>
            <person name="Goodwin L."/>
            <person name="Pitluck S."/>
            <person name="Liolios K."/>
            <person name="Ivanova N."/>
            <person name="Mavromatis K."/>
            <person name="Mikhailova N."/>
            <person name="Pati A."/>
            <person name="Chen A."/>
            <person name="Palaniappan K."/>
            <person name="Land M."/>
            <person name="Hauser L."/>
            <person name="Chang Y.J."/>
            <person name="Jeffries C.D."/>
            <person name="Rohde M."/>
            <person name="Spring S."/>
            <person name="Sikorski J."/>
            <person name="Goker M."/>
            <person name="Woyke T."/>
            <person name="Bristow J."/>
            <person name="Eisen J.A."/>
            <person name="Markowitz V."/>
            <person name="Hugenholtz P."/>
            <person name="Kyrpides N.C."/>
            <person name="Klenk H.P."/>
        </authorList>
    </citation>
    <scope>NUCLEOTIDE SEQUENCE [LARGE SCALE GENOMIC DNA]</scope>
    <source>
        <strain evidence="12">DSM 11571 / OCM 486 / SEBR 4847</strain>
    </source>
</reference>
<keyword evidence="3 9" id="KW-0028">Amino-acid biosynthesis</keyword>
<keyword evidence="2 9" id="KW-0004">4Fe-4S</keyword>
<evidence type="ECO:0000256" key="5">
    <source>
        <dbReference type="ARBA" id="ARBA00023004"/>
    </source>
</evidence>
<comment type="cofactor">
    <cofactor evidence="9">
        <name>[4Fe-4S] cluster</name>
        <dbReference type="ChEBI" id="CHEBI:49883"/>
    </cofactor>
    <text evidence="9">Binds 1 [4Fe-4S] cluster per subunit.</text>
</comment>
<dbReference type="SUPFAM" id="SSF53732">
    <property type="entry name" value="Aconitase iron-sulfur domain"/>
    <property type="match status" value="1"/>
</dbReference>
<dbReference type="Pfam" id="PF00330">
    <property type="entry name" value="Aconitase"/>
    <property type="match status" value="2"/>
</dbReference>
<keyword evidence="5 9" id="KW-0408">Iron</keyword>
<feature type="binding site" evidence="9">
    <location>
        <position position="365"/>
    </location>
    <ligand>
        <name>[4Fe-4S] cluster</name>
        <dbReference type="ChEBI" id="CHEBI:49883"/>
    </ligand>
</feature>
<feature type="domain" description="Aconitase/3-isopropylmalate dehydratase large subunit alpha/beta/alpha" evidence="10">
    <location>
        <begin position="8"/>
        <end position="288"/>
    </location>
</feature>
<feature type="binding site" evidence="9">
    <location>
        <position position="302"/>
    </location>
    <ligand>
        <name>[4Fe-4S] cluster</name>
        <dbReference type="ChEBI" id="CHEBI:49883"/>
    </ligand>
</feature>
<keyword evidence="1 9" id="KW-0432">Leucine biosynthesis</keyword>
<dbReference type="InterPro" id="IPR015931">
    <property type="entry name" value="Acnase/IPM_dHydase_lsu_aba_1/3"/>
</dbReference>
<dbReference type="OrthoDB" id="255at2157"/>
<name>E1RKI9_METP4</name>
<gene>
    <name evidence="9" type="primary">leuC</name>
    <name evidence="11" type="ordered locus">Mpet_1075</name>
</gene>
<comment type="subunit">
    <text evidence="9">Heterodimer of LeuC and LeuD.</text>
</comment>
<sequence length="421" mass="45173">MTKTITEKIFSRKCGCDVSAGEMRVVPVDAAMVHDITGPLAVNMFHRMKGGKVFDPEKIIMIFDHQVPADSITAAENHIMMREFAKEQGIYNYDVKEGICHQVALETGKIMPGDIVVGVDSHTCTYGAVGAFSTGIGSTDMGFVLRFGALYFRIPESVRIEADGKFAPRVGAKDLIMKTIGDIGADGATYRAAEFTGQAFEEMEIPGRMTCCNMAIEMGGKAGIVPPDEKTRKWLSQWGDVDAAKAGSFDLKADEGAAYAGKVEYDVGDLVPQVAVPHNVDNVVDIDEVEGTHLDQVFIGSCTNGRYEDFAEAAEVMGARKFSPDVRVIAIPASRTEYLKCLRAGIIEKFVEAGALFEAPCCGPCMGGAFGLIGVEEVSLSTSNRNFRGRQGSTKGEVYLCSPATAAASAIKGVITDPREV</sequence>
<dbReference type="GO" id="GO:0046872">
    <property type="term" value="F:metal ion binding"/>
    <property type="evidence" value="ECO:0007669"/>
    <property type="project" value="UniProtKB-KW"/>
</dbReference>
<protein>
    <recommendedName>
        <fullName evidence="9">3-isopropylmalate dehydratase large subunit</fullName>
        <ecNumber evidence="9">4.2.1.33</ecNumber>
    </recommendedName>
    <alternativeName>
        <fullName evidence="9">Alpha-IPM isomerase</fullName>
        <shortName evidence="9">IPMI</shortName>
    </alternativeName>
    <alternativeName>
        <fullName evidence="9">Isopropylmalate isomerase</fullName>
    </alternativeName>
</protein>
<dbReference type="NCBIfam" id="TIGR01343">
    <property type="entry name" value="hacA_fam"/>
    <property type="match status" value="1"/>
</dbReference>
<dbReference type="InterPro" id="IPR033941">
    <property type="entry name" value="IPMI_cat"/>
</dbReference>
<dbReference type="EMBL" id="CP002117">
    <property type="protein sequence ID" value="ADN35842.1"/>
    <property type="molecule type" value="Genomic_DNA"/>
</dbReference>
<dbReference type="Gene3D" id="3.30.499.10">
    <property type="entry name" value="Aconitase, domain 3"/>
    <property type="match status" value="2"/>
</dbReference>
<feature type="binding site" evidence="9">
    <location>
        <position position="362"/>
    </location>
    <ligand>
        <name>[4Fe-4S] cluster</name>
        <dbReference type="ChEBI" id="CHEBI:49883"/>
    </ligand>
</feature>
<evidence type="ECO:0000256" key="2">
    <source>
        <dbReference type="ARBA" id="ARBA00022485"/>
    </source>
</evidence>
<dbReference type="GO" id="GO:0009098">
    <property type="term" value="P:L-leucine biosynthetic process"/>
    <property type="evidence" value="ECO:0007669"/>
    <property type="project" value="UniProtKB-UniRule"/>
</dbReference>
<dbReference type="HAMAP" id="MF_01027">
    <property type="entry name" value="LeuC_type2"/>
    <property type="match status" value="1"/>
</dbReference>
<dbReference type="eggNOG" id="arCOG01698">
    <property type="taxonomic scope" value="Archaea"/>
</dbReference>
<dbReference type="NCBIfam" id="NF001614">
    <property type="entry name" value="PRK00402.1"/>
    <property type="match status" value="1"/>
</dbReference>
<accession>E1RKI9</accession>
<evidence type="ECO:0000256" key="7">
    <source>
        <dbReference type="ARBA" id="ARBA00023239"/>
    </source>
</evidence>
<keyword evidence="8 9" id="KW-0100">Branched-chain amino acid biosynthesis</keyword>
<keyword evidence="12" id="KW-1185">Reference proteome</keyword>
<dbReference type="InterPro" id="IPR001030">
    <property type="entry name" value="Acoase/IPM_deHydtase_lsu_aba"/>
</dbReference>
<organism evidence="11 12">
    <name type="scientific">Methanolacinia petrolearia (strain DSM 11571 / OCM 486 / SEBR 4847)</name>
    <name type="common">Methanoplanus petrolearius</name>
    <dbReference type="NCBI Taxonomy" id="679926"/>
    <lineage>
        <taxon>Archaea</taxon>
        <taxon>Methanobacteriati</taxon>
        <taxon>Methanobacteriota</taxon>
        <taxon>Stenosarchaea group</taxon>
        <taxon>Methanomicrobia</taxon>
        <taxon>Methanomicrobiales</taxon>
        <taxon>Methanomicrobiaceae</taxon>
        <taxon>Methanolacinia</taxon>
    </lineage>
</organism>
<feature type="domain" description="Aconitase/3-isopropylmalate dehydratase large subunit alpha/beta/alpha" evidence="10">
    <location>
        <begin position="289"/>
        <end position="413"/>
    </location>
</feature>
<keyword evidence="6 9" id="KW-0411">Iron-sulfur</keyword>
<dbReference type="GO" id="GO:0051539">
    <property type="term" value="F:4 iron, 4 sulfur cluster binding"/>
    <property type="evidence" value="ECO:0007669"/>
    <property type="project" value="UniProtKB-KW"/>
</dbReference>
<evidence type="ECO:0000256" key="3">
    <source>
        <dbReference type="ARBA" id="ARBA00022605"/>
    </source>
</evidence>
<comment type="catalytic activity">
    <reaction evidence="9">
        <text>(2R,3S)-3-isopropylmalate = (2S)-2-isopropylmalate</text>
        <dbReference type="Rhea" id="RHEA:32287"/>
        <dbReference type="ChEBI" id="CHEBI:1178"/>
        <dbReference type="ChEBI" id="CHEBI:35121"/>
        <dbReference type="EC" id="4.2.1.33"/>
    </reaction>
</comment>
<comment type="similarity">
    <text evidence="9">Belongs to the aconitase/IPM isomerase family. LeuC type 2 subfamily.</text>
</comment>
<dbReference type="CDD" id="cd01583">
    <property type="entry name" value="IPMI"/>
    <property type="match status" value="1"/>
</dbReference>
<dbReference type="UniPathway" id="UPA00048">
    <property type="reaction ID" value="UER00071"/>
</dbReference>
<dbReference type="InterPro" id="IPR011826">
    <property type="entry name" value="HAcnase/IPMdehydase_lsu_prok"/>
</dbReference>
<evidence type="ECO:0000256" key="4">
    <source>
        <dbReference type="ARBA" id="ARBA00022723"/>
    </source>
</evidence>
<evidence type="ECO:0000313" key="11">
    <source>
        <dbReference type="EMBL" id="ADN35842.1"/>
    </source>
</evidence>
<dbReference type="EC" id="4.2.1.33" evidence="9"/>
<evidence type="ECO:0000256" key="9">
    <source>
        <dbReference type="HAMAP-Rule" id="MF_01027"/>
    </source>
</evidence>
<dbReference type="AlphaFoldDB" id="E1RKI9"/>
<dbReference type="PANTHER" id="PTHR43822:SF22">
    <property type="entry name" value="ISOPROPYLMALATE_CITRAMALATE ISOMERASE LARGE SUBUNIT"/>
    <property type="match status" value="1"/>
</dbReference>
<comment type="pathway">
    <text evidence="9">Amino-acid biosynthesis; L-leucine biosynthesis; L-leucine from 3-methyl-2-oxobutanoate: step 2/4.</text>
</comment>
<evidence type="ECO:0000259" key="10">
    <source>
        <dbReference type="Pfam" id="PF00330"/>
    </source>
</evidence>
<dbReference type="KEGG" id="mpi:Mpet_1075"/>
<dbReference type="HOGENOM" id="CLU_006714_3_4_2"/>
<keyword evidence="4 9" id="KW-0479">Metal-binding</keyword>
<dbReference type="STRING" id="679926.Mpet_1075"/>
<dbReference type="InterPro" id="IPR036008">
    <property type="entry name" value="Aconitase_4Fe-4S_dom"/>
</dbReference>
<dbReference type="PANTHER" id="PTHR43822">
    <property type="entry name" value="HOMOACONITASE, MITOCHONDRIAL-RELATED"/>
    <property type="match status" value="1"/>
</dbReference>
<keyword evidence="7 9" id="KW-0456">Lyase</keyword>